<feature type="compositionally biased region" description="Basic and acidic residues" evidence="1">
    <location>
        <begin position="39"/>
        <end position="50"/>
    </location>
</feature>
<gene>
    <name evidence="2" type="ORF">SCA03_19010</name>
</gene>
<organism evidence="2 3">
    <name type="scientific">Streptomyces cacaoi</name>
    <dbReference type="NCBI Taxonomy" id="1898"/>
    <lineage>
        <taxon>Bacteria</taxon>
        <taxon>Bacillati</taxon>
        <taxon>Actinomycetota</taxon>
        <taxon>Actinomycetes</taxon>
        <taxon>Kitasatosporales</taxon>
        <taxon>Streptomycetaceae</taxon>
        <taxon>Streptomyces</taxon>
    </lineage>
</organism>
<evidence type="ECO:0000313" key="3">
    <source>
        <dbReference type="Proteomes" id="UP000319210"/>
    </source>
</evidence>
<dbReference type="AlphaFoldDB" id="A0A4Y3QZI9"/>
<dbReference type="Proteomes" id="UP000319210">
    <property type="component" value="Unassembled WGS sequence"/>
</dbReference>
<sequence>MPGDTELVRPRPPVPVVPDQGLADVEDHGGNHRGSLRPALRDRPPAREHTPASTAKRPRTSALGPFLGLLMPCRQAVHPVGLPRTRGADLAMRPRSATRPTRRHGDAARDLLEAERRASEEAARPSVVRLVGRLLELVPSPGPELRGLAQRCGLPA</sequence>
<protein>
    <submittedName>
        <fullName evidence="2">Uncharacterized protein</fullName>
    </submittedName>
</protein>
<comment type="caution">
    <text evidence="2">The sequence shown here is derived from an EMBL/GenBank/DDBJ whole genome shotgun (WGS) entry which is preliminary data.</text>
</comment>
<feature type="region of interest" description="Disordered" evidence="1">
    <location>
        <begin position="1"/>
        <end position="63"/>
    </location>
</feature>
<keyword evidence="3" id="KW-1185">Reference proteome</keyword>
<proteinExistence type="predicted"/>
<name>A0A4Y3QZI9_STRCI</name>
<evidence type="ECO:0000313" key="2">
    <source>
        <dbReference type="EMBL" id="GEB49350.1"/>
    </source>
</evidence>
<feature type="region of interest" description="Disordered" evidence="1">
    <location>
        <begin position="84"/>
        <end position="110"/>
    </location>
</feature>
<reference evidence="2 3" key="1">
    <citation type="submission" date="2019-06" db="EMBL/GenBank/DDBJ databases">
        <title>Whole genome shotgun sequence of Streptomyces cacaoi subsp. cacaoi NBRC 12748.</title>
        <authorList>
            <person name="Hosoyama A."/>
            <person name="Uohara A."/>
            <person name="Ohji S."/>
            <person name="Ichikawa N."/>
        </authorList>
    </citation>
    <scope>NUCLEOTIDE SEQUENCE [LARGE SCALE GENOMIC DNA]</scope>
    <source>
        <strain evidence="2 3">NBRC 12748</strain>
    </source>
</reference>
<dbReference type="EMBL" id="BJMM01000007">
    <property type="protein sequence ID" value="GEB49350.1"/>
    <property type="molecule type" value="Genomic_DNA"/>
</dbReference>
<accession>A0A4Y3QZI9</accession>
<evidence type="ECO:0000256" key="1">
    <source>
        <dbReference type="SAM" id="MobiDB-lite"/>
    </source>
</evidence>